<dbReference type="GeneID" id="36283309"/>
<dbReference type="VEuPathDB" id="FungiDB:GMDG_04833"/>
<evidence type="ECO:0008006" key="2">
    <source>
        <dbReference type="Google" id="ProtNLM"/>
    </source>
</evidence>
<proteinExistence type="predicted"/>
<protein>
    <recommendedName>
        <fullName evidence="2">Aminoglycoside phosphotransferase domain-containing protein</fullName>
    </recommendedName>
</protein>
<dbReference type="SUPFAM" id="SSF56112">
    <property type="entry name" value="Protein kinase-like (PK-like)"/>
    <property type="match status" value="1"/>
</dbReference>
<organism evidence="1">
    <name type="scientific">Pseudogymnoascus destructans</name>
    <dbReference type="NCBI Taxonomy" id="655981"/>
    <lineage>
        <taxon>Eukaryota</taxon>
        <taxon>Fungi</taxon>
        <taxon>Dikarya</taxon>
        <taxon>Ascomycota</taxon>
        <taxon>Pezizomycotina</taxon>
        <taxon>Leotiomycetes</taxon>
        <taxon>Thelebolales</taxon>
        <taxon>Thelebolaceae</taxon>
        <taxon>Pseudogymnoascus</taxon>
    </lineage>
</organism>
<accession>A0A177AN65</accession>
<evidence type="ECO:0000313" key="1">
    <source>
        <dbReference type="EMBL" id="OAF63260.1"/>
    </source>
</evidence>
<sequence>MYGRTLNWVQRVPFGLYIKHGPGKFVPSGEGPALRLVEQYTKVAAPRLIDLLTTESETYLVMTRVPGTPLEEAIQSDSYAERSQLAADIRSCVTQFHQIPNPNSAAICSAVGGPAFDYRLGDPAGPFDSESF</sequence>
<dbReference type="RefSeq" id="XP_024328529.1">
    <property type="nucleotide sequence ID" value="XM_024463906.1"/>
</dbReference>
<dbReference type="EMBL" id="KV441386">
    <property type="protein sequence ID" value="OAF63260.1"/>
    <property type="molecule type" value="Genomic_DNA"/>
</dbReference>
<dbReference type="OrthoDB" id="3436973at2759"/>
<gene>
    <name evidence="1" type="ORF">VC83_00210</name>
</gene>
<dbReference type="Proteomes" id="UP000077154">
    <property type="component" value="Unassembled WGS sequence"/>
</dbReference>
<dbReference type="eggNOG" id="ENOG502SRAY">
    <property type="taxonomic scope" value="Eukaryota"/>
</dbReference>
<dbReference type="InterPro" id="IPR011009">
    <property type="entry name" value="Kinase-like_dom_sf"/>
</dbReference>
<dbReference type="AlphaFoldDB" id="A0A177AN65"/>
<name>A0A177AN65_9PEZI</name>
<reference evidence="1" key="1">
    <citation type="submission" date="2016-03" db="EMBL/GenBank/DDBJ databases">
        <title>Updated assembly of Pseudogymnoascus destructans, the fungus causing white-nose syndrome of bats.</title>
        <authorList>
            <person name="Palmer J.M."/>
            <person name="Drees K.P."/>
            <person name="Foster J.T."/>
            <person name="Lindner D.L."/>
        </authorList>
    </citation>
    <scope>NUCLEOTIDE SEQUENCE [LARGE SCALE GENOMIC DNA]</scope>
    <source>
        <strain evidence="1">20631-21</strain>
    </source>
</reference>